<name>A0A927BQJ0_9BACL</name>
<dbReference type="InterPro" id="IPR052411">
    <property type="entry name" value="c-mor_Regulatory_Protein"/>
</dbReference>
<dbReference type="NCBIfam" id="NF040785">
    <property type="entry name" value="CD3324_fam"/>
    <property type="match status" value="1"/>
</dbReference>
<protein>
    <recommendedName>
        <fullName evidence="3">Mor transcription activator domain-containing protein</fullName>
    </recommendedName>
</protein>
<dbReference type="RefSeq" id="WP_190913663.1">
    <property type="nucleotide sequence ID" value="NZ_JACXIZ010000002.1"/>
</dbReference>
<organism evidence="1 2">
    <name type="scientific">Paenibacillus sabuli</name>
    <dbReference type="NCBI Taxonomy" id="2772509"/>
    <lineage>
        <taxon>Bacteria</taxon>
        <taxon>Bacillati</taxon>
        <taxon>Bacillota</taxon>
        <taxon>Bacilli</taxon>
        <taxon>Bacillales</taxon>
        <taxon>Paenibacillaceae</taxon>
        <taxon>Paenibacillus</taxon>
    </lineage>
</organism>
<comment type="caution">
    <text evidence="1">The sequence shown here is derived from an EMBL/GenBank/DDBJ whole genome shotgun (WGS) entry which is preliminary data.</text>
</comment>
<evidence type="ECO:0000313" key="2">
    <source>
        <dbReference type="Proteomes" id="UP000621560"/>
    </source>
</evidence>
<evidence type="ECO:0008006" key="3">
    <source>
        <dbReference type="Google" id="ProtNLM"/>
    </source>
</evidence>
<evidence type="ECO:0000313" key="1">
    <source>
        <dbReference type="EMBL" id="MBD2843653.1"/>
    </source>
</evidence>
<dbReference type="InterPro" id="IPR049739">
    <property type="entry name" value="YraL-like"/>
</dbReference>
<dbReference type="EMBL" id="JACXIZ010000002">
    <property type="protein sequence ID" value="MBD2843653.1"/>
    <property type="molecule type" value="Genomic_DNA"/>
</dbReference>
<keyword evidence="2" id="KW-1185">Reference proteome</keyword>
<proteinExistence type="predicted"/>
<reference evidence="1" key="1">
    <citation type="submission" date="2020-09" db="EMBL/GenBank/DDBJ databases">
        <title>A novel bacterium of genus Paenibacillus, isolated from South China Sea.</title>
        <authorList>
            <person name="Huang H."/>
            <person name="Mo K."/>
            <person name="Hu Y."/>
        </authorList>
    </citation>
    <scope>NUCLEOTIDE SEQUENCE</scope>
    <source>
        <strain evidence="1">IB182496</strain>
    </source>
</reference>
<dbReference type="SUPFAM" id="SSF46689">
    <property type="entry name" value="Homeodomain-like"/>
    <property type="match status" value="1"/>
</dbReference>
<dbReference type="InterPro" id="IPR009057">
    <property type="entry name" value="Homeodomain-like_sf"/>
</dbReference>
<dbReference type="PANTHER" id="PTHR37812">
    <property type="entry name" value="MU-LIKE PROPHAGE FLUMU PROTEIN C"/>
    <property type="match status" value="1"/>
</dbReference>
<accession>A0A927BQJ0</accession>
<dbReference type="AlphaFoldDB" id="A0A927BQJ0"/>
<dbReference type="PANTHER" id="PTHR37812:SF1">
    <property type="entry name" value="MU-LIKE PROPHAGE FLUMU PROTEIN C"/>
    <property type="match status" value="1"/>
</dbReference>
<gene>
    <name evidence="1" type="ORF">IDH44_00500</name>
</gene>
<sequence length="89" mass="10441">MKYTNAKQILPERLLAEIQHYIQGESLYIPKQAQAYRKWGSLSGGRQALDRRNDAIRQAFRHQSSIEQLAEDYFLSVDTIKRIVYAKQK</sequence>
<dbReference type="Proteomes" id="UP000621560">
    <property type="component" value="Unassembled WGS sequence"/>
</dbReference>